<dbReference type="EMBL" id="GBRH01173388">
    <property type="protein sequence ID" value="JAE24508.1"/>
    <property type="molecule type" value="Transcribed_RNA"/>
</dbReference>
<accession>A0A0A9GVA8</accession>
<evidence type="ECO:0000313" key="1">
    <source>
        <dbReference type="EMBL" id="JAE24508.1"/>
    </source>
</evidence>
<organism evidence="1">
    <name type="scientific">Arundo donax</name>
    <name type="common">Giant reed</name>
    <name type="synonym">Donax arundinaceus</name>
    <dbReference type="NCBI Taxonomy" id="35708"/>
    <lineage>
        <taxon>Eukaryota</taxon>
        <taxon>Viridiplantae</taxon>
        <taxon>Streptophyta</taxon>
        <taxon>Embryophyta</taxon>
        <taxon>Tracheophyta</taxon>
        <taxon>Spermatophyta</taxon>
        <taxon>Magnoliopsida</taxon>
        <taxon>Liliopsida</taxon>
        <taxon>Poales</taxon>
        <taxon>Poaceae</taxon>
        <taxon>PACMAD clade</taxon>
        <taxon>Arundinoideae</taxon>
        <taxon>Arundineae</taxon>
        <taxon>Arundo</taxon>
    </lineage>
</organism>
<proteinExistence type="predicted"/>
<reference evidence="1" key="1">
    <citation type="submission" date="2014-09" db="EMBL/GenBank/DDBJ databases">
        <authorList>
            <person name="Magalhaes I.L.F."/>
            <person name="Oliveira U."/>
            <person name="Santos F.R."/>
            <person name="Vidigal T.H.D.A."/>
            <person name="Brescovit A.D."/>
            <person name="Santos A.J."/>
        </authorList>
    </citation>
    <scope>NUCLEOTIDE SEQUENCE</scope>
    <source>
        <tissue evidence="1">Shoot tissue taken approximately 20 cm above the soil surface</tissue>
    </source>
</reference>
<dbReference type="AlphaFoldDB" id="A0A0A9GVA8"/>
<protein>
    <submittedName>
        <fullName evidence="1">Uncharacterized protein</fullName>
    </submittedName>
</protein>
<name>A0A0A9GVA8_ARUDO</name>
<sequence>MFLLLLDLQNELHILSVDIYKFFWILLFPITKFYKISFNGYINYMQSSREKQFATTIHEGHT</sequence>
<reference evidence="1" key="2">
    <citation type="journal article" date="2015" name="Data Brief">
        <title>Shoot transcriptome of the giant reed, Arundo donax.</title>
        <authorList>
            <person name="Barrero R.A."/>
            <person name="Guerrero F.D."/>
            <person name="Moolhuijzen P."/>
            <person name="Goolsby J.A."/>
            <person name="Tidwell J."/>
            <person name="Bellgard S.E."/>
            <person name="Bellgard M.I."/>
        </authorList>
    </citation>
    <scope>NUCLEOTIDE SEQUENCE</scope>
    <source>
        <tissue evidence="1">Shoot tissue taken approximately 20 cm above the soil surface</tissue>
    </source>
</reference>